<feature type="transmembrane region" description="Helical" evidence="3">
    <location>
        <begin position="205"/>
        <end position="223"/>
    </location>
</feature>
<dbReference type="SUPFAM" id="SSF46565">
    <property type="entry name" value="Chaperone J-domain"/>
    <property type="match status" value="1"/>
</dbReference>
<evidence type="ECO:0000256" key="2">
    <source>
        <dbReference type="SAM" id="MobiDB-lite"/>
    </source>
</evidence>
<dbReference type="InterPro" id="IPR051938">
    <property type="entry name" value="Apopto_cytoskel_mod"/>
</dbReference>
<feature type="domain" description="J" evidence="4">
    <location>
        <begin position="37"/>
        <end position="101"/>
    </location>
</feature>
<keyword evidence="6" id="KW-1185">Reference proteome</keyword>
<dbReference type="PROSITE" id="PS50076">
    <property type="entry name" value="DNAJ_2"/>
    <property type="match status" value="1"/>
</dbReference>
<keyword evidence="3" id="KW-0812">Transmembrane</keyword>
<dbReference type="AlphaFoldDB" id="A0A2A9NRB4"/>
<keyword evidence="3" id="KW-0472">Membrane</keyword>
<evidence type="ECO:0000313" key="6">
    <source>
        <dbReference type="Proteomes" id="UP000242287"/>
    </source>
</evidence>
<sequence length="226" mass="26058">MRQISTNSKVSMTSPSTKTCILQHFRRNFSTTCRAEDHYKTLGITPQATKSQIKSHYYQLSKRHHPDVSSEPQSRHIFAAVSEAYTVLINDRERRAYDRKLQEQRRGPGYTQPAAPPSRGPRATYAWERSHRVRPGYNTYTHKTHPLHRGSEQEQEGFWQSKRRPIYEYKGNGEVGSGMGRGERRAEEVAREIERVRKVSGVRRAVEVIGLMVVSFAIFGGGWRQI</sequence>
<dbReference type="PRINTS" id="PR00625">
    <property type="entry name" value="JDOMAIN"/>
</dbReference>
<evidence type="ECO:0000256" key="1">
    <source>
        <dbReference type="ARBA" id="ARBA00023186"/>
    </source>
</evidence>
<gene>
    <name evidence="5" type="ORF">AMATHDRAFT_137528</name>
</gene>
<dbReference type="SMART" id="SM00271">
    <property type="entry name" value="DnaJ"/>
    <property type="match status" value="1"/>
</dbReference>
<dbReference type="EMBL" id="KZ301973">
    <property type="protein sequence ID" value="PFH53515.1"/>
    <property type="molecule type" value="Genomic_DNA"/>
</dbReference>
<protein>
    <recommendedName>
        <fullName evidence="4">J domain-containing protein</fullName>
    </recommendedName>
</protein>
<dbReference type="STRING" id="703135.A0A2A9NRB4"/>
<dbReference type="InterPro" id="IPR036869">
    <property type="entry name" value="J_dom_sf"/>
</dbReference>
<dbReference type="CDD" id="cd06257">
    <property type="entry name" value="DnaJ"/>
    <property type="match status" value="1"/>
</dbReference>
<organism evidence="5 6">
    <name type="scientific">Amanita thiersii Skay4041</name>
    <dbReference type="NCBI Taxonomy" id="703135"/>
    <lineage>
        <taxon>Eukaryota</taxon>
        <taxon>Fungi</taxon>
        <taxon>Dikarya</taxon>
        <taxon>Basidiomycota</taxon>
        <taxon>Agaricomycotina</taxon>
        <taxon>Agaricomycetes</taxon>
        <taxon>Agaricomycetidae</taxon>
        <taxon>Agaricales</taxon>
        <taxon>Pluteineae</taxon>
        <taxon>Amanitaceae</taxon>
        <taxon>Amanita</taxon>
    </lineage>
</organism>
<evidence type="ECO:0000313" key="5">
    <source>
        <dbReference type="EMBL" id="PFH53515.1"/>
    </source>
</evidence>
<dbReference type="PANTHER" id="PTHR44145">
    <property type="entry name" value="DNAJ HOMOLOG SUBFAMILY A MEMBER 3, MITOCHONDRIAL"/>
    <property type="match status" value="1"/>
</dbReference>
<dbReference type="InterPro" id="IPR001623">
    <property type="entry name" value="DnaJ_domain"/>
</dbReference>
<evidence type="ECO:0000256" key="3">
    <source>
        <dbReference type="SAM" id="Phobius"/>
    </source>
</evidence>
<keyword evidence="3" id="KW-1133">Transmembrane helix</keyword>
<feature type="region of interest" description="Disordered" evidence="2">
    <location>
        <begin position="100"/>
        <end position="122"/>
    </location>
</feature>
<reference evidence="5 6" key="1">
    <citation type="submission" date="2014-02" db="EMBL/GenBank/DDBJ databases">
        <title>Transposable element dynamics among asymbiotic and ectomycorrhizal Amanita fungi.</title>
        <authorList>
            <consortium name="DOE Joint Genome Institute"/>
            <person name="Hess J."/>
            <person name="Skrede I."/>
            <person name="Wolfe B."/>
            <person name="LaButti K."/>
            <person name="Ohm R.A."/>
            <person name="Grigoriev I.V."/>
            <person name="Pringle A."/>
        </authorList>
    </citation>
    <scope>NUCLEOTIDE SEQUENCE [LARGE SCALE GENOMIC DNA]</scope>
    <source>
        <strain evidence="5 6">SKay4041</strain>
    </source>
</reference>
<dbReference type="Gene3D" id="1.10.287.110">
    <property type="entry name" value="DnaJ domain"/>
    <property type="match status" value="1"/>
</dbReference>
<evidence type="ECO:0000259" key="4">
    <source>
        <dbReference type="PROSITE" id="PS50076"/>
    </source>
</evidence>
<proteinExistence type="predicted"/>
<accession>A0A2A9NRB4</accession>
<dbReference type="PANTHER" id="PTHR44145:SF3">
    <property type="entry name" value="DNAJ HOMOLOG SUBFAMILY A MEMBER 3, MITOCHONDRIAL"/>
    <property type="match status" value="1"/>
</dbReference>
<name>A0A2A9NRB4_9AGAR</name>
<dbReference type="Proteomes" id="UP000242287">
    <property type="component" value="Unassembled WGS sequence"/>
</dbReference>
<dbReference type="Pfam" id="PF00226">
    <property type="entry name" value="DnaJ"/>
    <property type="match status" value="1"/>
</dbReference>
<dbReference type="OrthoDB" id="445556at2759"/>
<keyword evidence="1" id="KW-0143">Chaperone</keyword>